<comment type="subcellular location">
    <subcellularLocation>
        <location evidence="1">Endomembrane system</location>
        <topology evidence="1">Multi-pass membrane protein</topology>
    </subcellularLocation>
</comment>
<protein>
    <recommendedName>
        <fullName evidence="11">Major facilitator superfamily (MFS) profile domain-containing protein</fullName>
    </recommendedName>
</protein>
<feature type="transmembrane region" description="Helical" evidence="8">
    <location>
        <begin position="139"/>
        <end position="164"/>
    </location>
</feature>
<dbReference type="SUPFAM" id="SSF103473">
    <property type="entry name" value="MFS general substrate transporter"/>
    <property type="match status" value="1"/>
</dbReference>
<dbReference type="Pfam" id="PF07690">
    <property type="entry name" value="MFS_1"/>
    <property type="match status" value="1"/>
</dbReference>
<dbReference type="Proteomes" id="UP000815677">
    <property type="component" value="Unassembled WGS sequence"/>
</dbReference>
<evidence type="ECO:0000256" key="2">
    <source>
        <dbReference type="ARBA" id="ARBA00008335"/>
    </source>
</evidence>
<dbReference type="InterPro" id="IPR011701">
    <property type="entry name" value="MFS"/>
</dbReference>
<feature type="transmembrane region" description="Helical" evidence="8">
    <location>
        <begin position="372"/>
        <end position="390"/>
    </location>
</feature>
<reference evidence="9" key="1">
    <citation type="submission" date="2014-09" db="EMBL/GenBank/DDBJ databases">
        <title>Genome sequence of the luminous mushroom Mycena chlorophos for searching fungal bioluminescence genes.</title>
        <authorList>
            <person name="Tanaka Y."/>
            <person name="Kasuga D."/>
            <person name="Oba Y."/>
            <person name="Hase S."/>
            <person name="Sato K."/>
            <person name="Oba Y."/>
            <person name="Sakakibara Y."/>
        </authorList>
    </citation>
    <scope>NUCLEOTIDE SEQUENCE</scope>
</reference>
<feature type="transmembrane region" description="Helical" evidence="8">
    <location>
        <begin position="285"/>
        <end position="311"/>
    </location>
</feature>
<dbReference type="InterPro" id="IPR051788">
    <property type="entry name" value="MFS_Transporter"/>
</dbReference>
<evidence type="ECO:0000256" key="1">
    <source>
        <dbReference type="ARBA" id="ARBA00004127"/>
    </source>
</evidence>
<feature type="transmembrane region" description="Helical" evidence="8">
    <location>
        <begin position="440"/>
        <end position="456"/>
    </location>
</feature>
<evidence type="ECO:0000256" key="4">
    <source>
        <dbReference type="ARBA" id="ARBA00022692"/>
    </source>
</evidence>
<evidence type="ECO:0000313" key="10">
    <source>
        <dbReference type="Proteomes" id="UP000815677"/>
    </source>
</evidence>
<dbReference type="EMBL" id="DF848836">
    <property type="protein sequence ID" value="GAT55002.1"/>
    <property type="molecule type" value="Genomic_DNA"/>
</dbReference>
<evidence type="ECO:0000256" key="5">
    <source>
        <dbReference type="ARBA" id="ARBA00022989"/>
    </source>
</evidence>
<dbReference type="InterPro" id="IPR036259">
    <property type="entry name" value="MFS_trans_sf"/>
</dbReference>
<dbReference type="PANTHER" id="PTHR23514:SF3">
    <property type="entry name" value="BYPASS OF STOP CODON PROTEIN 6"/>
    <property type="match status" value="1"/>
</dbReference>
<feature type="transmembrane region" description="Helical" evidence="8">
    <location>
        <begin position="402"/>
        <end position="428"/>
    </location>
</feature>
<name>A0ABQ0LVJ3_MYCCL</name>
<evidence type="ECO:0000256" key="7">
    <source>
        <dbReference type="SAM" id="MobiDB-lite"/>
    </source>
</evidence>
<keyword evidence="4 8" id="KW-0812">Transmembrane</keyword>
<dbReference type="PANTHER" id="PTHR23514">
    <property type="entry name" value="BYPASS OF STOP CODON PROTEIN 6"/>
    <property type="match status" value="1"/>
</dbReference>
<sequence length="459" mass="48865">MASASTVHDIPLRRVASEKQDSDSINLERVISRTPPGDGSHAAGDSDEREDAVLTPAHQTPAQRRMERVQLAVLCWAMFVAGWNDASLGPLIPRIQEQYHLGYTIVSLIFVFRCIGCLVGTVVTILLAPKLGFGKAGSVILAVGNVFQVTAMLPFPVFVMGAFINGIGYAMENAQAIAYVAGLPDDHGLKMGLFQATYGAGALISPLVATQFSEMKHWSFHYLISLGVAFFATALFVWLFRGRTQRDCLEQIGVASGPLEKEGILSGTTKRSPLHEIVSSKTVHILALFLFVYVGTEVTIGGWIVSFMITVRGGGSSSGYISAGFFGGLMLGRLLLLPVNKLLGPNRAVYLYGALCIGLELIIWLVPSFLGSAISVAFVGTLLGPLYPIAMGHAARTFHPALLTGSISWVSGVATAGSAVFPFIAGAIAGKAGIRSLEPVVVGMLTGMLVLWAWVVKSR</sequence>
<gene>
    <name evidence="9" type="ORF">MCHLO_11815</name>
</gene>
<evidence type="ECO:0008006" key="11">
    <source>
        <dbReference type="Google" id="ProtNLM"/>
    </source>
</evidence>
<evidence type="ECO:0000313" key="9">
    <source>
        <dbReference type="EMBL" id="GAT55002.1"/>
    </source>
</evidence>
<keyword evidence="3" id="KW-0813">Transport</keyword>
<accession>A0ABQ0LVJ3</accession>
<evidence type="ECO:0000256" key="6">
    <source>
        <dbReference type="ARBA" id="ARBA00023136"/>
    </source>
</evidence>
<comment type="similarity">
    <text evidence="2">Belongs to the major facilitator superfamily.</text>
</comment>
<feature type="transmembrane region" description="Helical" evidence="8">
    <location>
        <begin position="348"/>
        <end position="366"/>
    </location>
</feature>
<evidence type="ECO:0000256" key="3">
    <source>
        <dbReference type="ARBA" id="ARBA00022448"/>
    </source>
</evidence>
<feature type="transmembrane region" description="Helical" evidence="8">
    <location>
        <begin position="317"/>
        <end position="336"/>
    </location>
</feature>
<proteinExistence type="inferred from homology"/>
<keyword evidence="6 8" id="KW-0472">Membrane</keyword>
<feature type="transmembrane region" description="Helical" evidence="8">
    <location>
        <begin position="104"/>
        <end position="127"/>
    </location>
</feature>
<keyword evidence="5 8" id="KW-1133">Transmembrane helix</keyword>
<evidence type="ECO:0000256" key="8">
    <source>
        <dbReference type="SAM" id="Phobius"/>
    </source>
</evidence>
<feature type="transmembrane region" description="Helical" evidence="8">
    <location>
        <begin position="220"/>
        <end position="240"/>
    </location>
</feature>
<keyword evidence="10" id="KW-1185">Reference proteome</keyword>
<dbReference type="Gene3D" id="1.20.1250.20">
    <property type="entry name" value="MFS general substrate transporter like domains"/>
    <property type="match status" value="2"/>
</dbReference>
<organism evidence="9 10">
    <name type="scientific">Mycena chlorophos</name>
    <name type="common">Agaric fungus</name>
    <name type="synonym">Agaricus chlorophos</name>
    <dbReference type="NCBI Taxonomy" id="658473"/>
    <lineage>
        <taxon>Eukaryota</taxon>
        <taxon>Fungi</taxon>
        <taxon>Dikarya</taxon>
        <taxon>Basidiomycota</taxon>
        <taxon>Agaricomycotina</taxon>
        <taxon>Agaricomycetes</taxon>
        <taxon>Agaricomycetidae</taxon>
        <taxon>Agaricales</taxon>
        <taxon>Marasmiineae</taxon>
        <taxon>Mycenaceae</taxon>
        <taxon>Mycena</taxon>
    </lineage>
</organism>
<feature type="compositionally biased region" description="Basic and acidic residues" evidence="7">
    <location>
        <begin position="10"/>
        <end position="22"/>
    </location>
</feature>
<feature type="region of interest" description="Disordered" evidence="7">
    <location>
        <begin position="1"/>
        <end position="51"/>
    </location>
</feature>